<comment type="similarity">
    <text evidence="1">Belongs to the bacterial solute-binding protein 5 family.</text>
</comment>
<proteinExistence type="inferred from homology"/>
<gene>
    <name evidence="5" type="ORF">ENT87_03740</name>
    <name evidence="6" type="ORF">ENU30_00975</name>
</gene>
<keyword evidence="2" id="KW-0813">Transport</keyword>
<name>A0A7J3JNZ0_9CREN</name>
<dbReference type="InterPro" id="IPR000914">
    <property type="entry name" value="SBP_5_dom"/>
</dbReference>
<dbReference type="PIRSF" id="PIRSF002741">
    <property type="entry name" value="MppA"/>
    <property type="match status" value="1"/>
</dbReference>
<evidence type="ECO:0000256" key="1">
    <source>
        <dbReference type="ARBA" id="ARBA00005695"/>
    </source>
</evidence>
<dbReference type="CDD" id="cd08512">
    <property type="entry name" value="PBP2_NikA_DppA_OppA_like_7"/>
    <property type="match status" value="1"/>
</dbReference>
<reference evidence="6" key="1">
    <citation type="journal article" date="2020" name="mSystems">
        <title>Genome- and Community-Level Interaction Insights into Carbon Utilization and Element Cycling Functions of Hydrothermarchaeota in Hydrothermal Sediment.</title>
        <authorList>
            <person name="Zhou Z."/>
            <person name="Liu Y."/>
            <person name="Xu W."/>
            <person name="Pan J."/>
            <person name="Luo Z.H."/>
            <person name="Li M."/>
        </authorList>
    </citation>
    <scope>NUCLEOTIDE SEQUENCE [LARGE SCALE GENOMIC DNA]</scope>
    <source>
        <strain evidence="5">SpSt-618</strain>
        <strain evidence="6">SpSt-657</strain>
    </source>
</reference>
<evidence type="ECO:0000256" key="3">
    <source>
        <dbReference type="ARBA" id="ARBA00022729"/>
    </source>
</evidence>
<organism evidence="6">
    <name type="scientific">Ignisphaera aggregans</name>
    <dbReference type="NCBI Taxonomy" id="334771"/>
    <lineage>
        <taxon>Archaea</taxon>
        <taxon>Thermoproteota</taxon>
        <taxon>Thermoprotei</taxon>
        <taxon>Desulfurococcales</taxon>
        <taxon>Desulfurococcaceae</taxon>
        <taxon>Ignisphaera</taxon>
    </lineage>
</organism>
<dbReference type="GO" id="GO:0042597">
    <property type="term" value="C:periplasmic space"/>
    <property type="evidence" value="ECO:0007669"/>
    <property type="project" value="UniProtKB-ARBA"/>
</dbReference>
<protein>
    <submittedName>
        <fullName evidence="6">ABC transporter substrate-binding protein</fullName>
    </submittedName>
</protein>
<dbReference type="Gene3D" id="3.40.190.10">
    <property type="entry name" value="Periplasmic binding protein-like II"/>
    <property type="match status" value="1"/>
</dbReference>
<dbReference type="PANTHER" id="PTHR30290">
    <property type="entry name" value="PERIPLASMIC BINDING COMPONENT OF ABC TRANSPORTER"/>
    <property type="match status" value="1"/>
</dbReference>
<dbReference type="Pfam" id="PF00496">
    <property type="entry name" value="SBP_bac_5"/>
    <property type="match status" value="1"/>
</dbReference>
<dbReference type="Gene3D" id="3.10.105.10">
    <property type="entry name" value="Dipeptide-binding Protein, Domain 3"/>
    <property type="match status" value="1"/>
</dbReference>
<accession>A0A7J3JNZ0</accession>
<dbReference type="InterPro" id="IPR039424">
    <property type="entry name" value="SBP_5"/>
</dbReference>
<sequence>MKWYYIILILVAIALAILGALYTTPKKEVVETVATPTVPVKTETTPLKPSGGVVVYAYRDAITGIDPSIEFDTGIVVLGIVYEPLLYYDPTRDEFKPALATSWNRVNETTWIFNLRKDAVFHDGTRVTGDAVRFSIMRSKLVYEEKGIGPGWIWDCLEDIHVINETAVLFKLKYPAPLPLIASSAYGAFIYSPNVLSYANVTDILDERIRLWFEFGNDVGSGPYRIASYKPESEVVLKKFNEWWGWNIVNNSKAPETVIIKIVEEPAAQELGLLDGSIHIATNVAKVNIRKILAQGYGIVNQTTFHNYILMFNVKKWPTNITEFRKAILHAIPWDKVVDFAFHGFGRDASGIIPFGYPGYVENLRYEYNLTKARKILERLNISNIKLEFVIVSGYEEEERFASLLKSSLNQLDIDVDIVALPWEQVKERGTAVWRNADEAPHLIINDWWPTYPTPYDYLYILHSSDIEWNWSGYENLEYDDLIDRAFQLEGIDYAQSMEMYRRAQEIIFEDAIAISICDSIQPYIYDTDKIRFRDEAFNPLYMFVVFFQYVEVVS</sequence>
<feature type="domain" description="Solute-binding protein family 5" evidence="4">
    <location>
        <begin position="94"/>
        <end position="465"/>
    </location>
</feature>
<dbReference type="AlphaFoldDB" id="A0A7J3JNZ0"/>
<dbReference type="GO" id="GO:0043190">
    <property type="term" value="C:ATP-binding cassette (ABC) transporter complex"/>
    <property type="evidence" value="ECO:0007669"/>
    <property type="project" value="InterPro"/>
</dbReference>
<dbReference type="EMBL" id="DTAI01000108">
    <property type="protein sequence ID" value="HGN36645.1"/>
    <property type="molecule type" value="Genomic_DNA"/>
</dbReference>
<dbReference type="SUPFAM" id="SSF53850">
    <property type="entry name" value="Periplasmic binding protein-like II"/>
    <property type="match status" value="1"/>
</dbReference>
<keyword evidence="3" id="KW-0732">Signal</keyword>
<evidence type="ECO:0000259" key="4">
    <source>
        <dbReference type="Pfam" id="PF00496"/>
    </source>
</evidence>
<dbReference type="GO" id="GO:1904680">
    <property type="term" value="F:peptide transmembrane transporter activity"/>
    <property type="evidence" value="ECO:0007669"/>
    <property type="project" value="TreeGrafter"/>
</dbReference>
<comment type="caution">
    <text evidence="6">The sequence shown here is derived from an EMBL/GenBank/DDBJ whole genome shotgun (WGS) entry which is preliminary data.</text>
</comment>
<evidence type="ECO:0000313" key="6">
    <source>
        <dbReference type="EMBL" id="HGQ17543.1"/>
    </source>
</evidence>
<dbReference type="GO" id="GO:0015833">
    <property type="term" value="P:peptide transport"/>
    <property type="evidence" value="ECO:0007669"/>
    <property type="project" value="TreeGrafter"/>
</dbReference>
<dbReference type="EMBL" id="DTBZ01000028">
    <property type="protein sequence ID" value="HGQ17543.1"/>
    <property type="molecule type" value="Genomic_DNA"/>
</dbReference>
<evidence type="ECO:0000256" key="2">
    <source>
        <dbReference type="ARBA" id="ARBA00022448"/>
    </source>
</evidence>
<dbReference type="PANTHER" id="PTHR30290:SF9">
    <property type="entry name" value="OLIGOPEPTIDE-BINDING PROTEIN APPA"/>
    <property type="match status" value="1"/>
</dbReference>
<evidence type="ECO:0000313" key="5">
    <source>
        <dbReference type="EMBL" id="HGN36645.1"/>
    </source>
</evidence>
<dbReference type="InterPro" id="IPR030678">
    <property type="entry name" value="Peptide/Ni-bd"/>
</dbReference>